<dbReference type="Gene3D" id="1.20.58.340">
    <property type="entry name" value="Magnesium transport protein CorA, transmembrane region"/>
    <property type="match status" value="1"/>
</dbReference>
<dbReference type="GO" id="GO:0046873">
    <property type="term" value="F:metal ion transmembrane transporter activity"/>
    <property type="evidence" value="ECO:0007669"/>
    <property type="project" value="InterPro"/>
</dbReference>
<evidence type="ECO:0000256" key="2">
    <source>
        <dbReference type="ARBA" id="ARBA00022692"/>
    </source>
</evidence>
<reference evidence="7" key="1">
    <citation type="journal article" date="2021" name="Nat. Commun.">
        <title>Genetic determinants of endophytism in the Arabidopsis root mycobiome.</title>
        <authorList>
            <person name="Mesny F."/>
            <person name="Miyauchi S."/>
            <person name="Thiergart T."/>
            <person name="Pickel B."/>
            <person name="Atanasova L."/>
            <person name="Karlsson M."/>
            <person name="Huettel B."/>
            <person name="Barry K.W."/>
            <person name="Haridas S."/>
            <person name="Chen C."/>
            <person name="Bauer D."/>
            <person name="Andreopoulos W."/>
            <person name="Pangilinan J."/>
            <person name="LaButti K."/>
            <person name="Riley R."/>
            <person name="Lipzen A."/>
            <person name="Clum A."/>
            <person name="Drula E."/>
            <person name="Henrissat B."/>
            <person name="Kohler A."/>
            <person name="Grigoriev I.V."/>
            <person name="Martin F.M."/>
            <person name="Hacquard S."/>
        </authorList>
    </citation>
    <scope>NUCLEOTIDE SEQUENCE</scope>
    <source>
        <strain evidence="7">MPI-SDFR-AT-0117</strain>
    </source>
</reference>
<proteinExistence type="predicted"/>
<keyword evidence="4 6" id="KW-0472">Membrane</keyword>
<feature type="transmembrane region" description="Helical" evidence="6">
    <location>
        <begin position="468"/>
        <end position="489"/>
    </location>
</feature>
<keyword evidence="2 6" id="KW-0812">Transmembrane</keyword>
<dbReference type="Proteomes" id="UP000770015">
    <property type="component" value="Unassembled WGS sequence"/>
</dbReference>
<feature type="compositionally biased region" description="Low complexity" evidence="5">
    <location>
        <begin position="88"/>
        <end position="107"/>
    </location>
</feature>
<feature type="region of interest" description="Disordered" evidence="5">
    <location>
        <begin position="1"/>
        <end position="44"/>
    </location>
</feature>
<evidence type="ECO:0000256" key="1">
    <source>
        <dbReference type="ARBA" id="ARBA00004141"/>
    </source>
</evidence>
<name>A0A9P8VKS1_9PEZI</name>
<sequence>MASSETSTPNAYDSAPMMESSSSIQMQDQVARNNSLRRTRQSEGHFTEELPVRLGAFTFHNISSLESNKFIDPYKPIGSVDNKAVGGQPAQPTQPTPSTQLPQPTQPMDRINIPNKIISLRGTQTEERLTALAQLFGPDTDILQHHVLTQGILRKSRPSKHDHYITIRFISIGVFPNRNHRLPLAADYKTEKKLQIKLASQLVQHRQACQEKGWEDVACYRNMTLHNDSTFTVEQQVTLLAPYSSSYDWSGVMLSDFGTYNAKKLGDYPWEKAAEGDQTARFLSPYTTNLEGFKLPHRPDPWRSKMFGKSEEKLVFLQDFFVFAGDLLQTSSACWGHALGFLRHTLDNLPEDPKVQILRISRATEVLDRADRFFAAVNRFLRAKTQETEHIINTHQKHGAYQEEANRTEWIDKRESLMKILASEFEFLATEATELNTWCRNAHATALSQVNIQMAQQGLVQGERIRTITFLAFFFVPVTLVSSLFGMNIKELSEGKEPEIWLYFVCAAVATSLTILGGIVVLYWRYIVEEVKKQLQSESVSPTLQDPNTQDTPAGRTTW</sequence>
<dbReference type="InterPro" id="IPR002523">
    <property type="entry name" value="MgTranspt_CorA/ZnTranspt_ZntB"/>
</dbReference>
<accession>A0A9P8VKS1</accession>
<dbReference type="GO" id="GO:0016020">
    <property type="term" value="C:membrane"/>
    <property type="evidence" value="ECO:0007669"/>
    <property type="project" value="UniProtKB-SubCell"/>
</dbReference>
<evidence type="ECO:0000313" key="7">
    <source>
        <dbReference type="EMBL" id="KAH6695454.1"/>
    </source>
</evidence>
<feature type="region of interest" description="Disordered" evidence="5">
    <location>
        <begin position="539"/>
        <end position="559"/>
    </location>
</feature>
<organism evidence="7 8">
    <name type="scientific">Plectosphaerella plurivora</name>
    <dbReference type="NCBI Taxonomy" id="936078"/>
    <lineage>
        <taxon>Eukaryota</taxon>
        <taxon>Fungi</taxon>
        <taxon>Dikarya</taxon>
        <taxon>Ascomycota</taxon>
        <taxon>Pezizomycotina</taxon>
        <taxon>Sordariomycetes</taxon>
        <taxon>Hypocreomycetidae</taxon>
        <taxon>Glomerellales</taxon>
        <taxon>Plectosphaerellaceae</taxon>
        <taxon>Plectosphaerella</taxon>
    </lineage>
</organism>
<feature type="region of interest" description="Disordered" evidence="5">
    <location>
        <begin position="81"/>
        <end position="110"/>
    </location>
</feature>
<evidence type="ECO:0000256" key="3">
    <source>
        <dbReference type="ARBA" id="ARBA00022989"/>
    </source>
</evidence>
<protein>
    <submittedName>
        <fullName evidence="7">Uncharacterized protein</fullName>
    </submittedName>
</protein>
<keyword evidence="8" id="KW-1185">Reference proteome</keyword>
<gene>
    <name evidence="7" type="ORF">F5X68DRAFT_227434</name>
</gene>
<feature type="transmembrane region" description="Helical" evidence="6">
    <location>
        <begin position="501"/>
        <end position="524"/>
    </location>
</feature>
<comment type="caution">
    <text evidence="7">The sequence shown here is derived from an EMBL/GenBank/DDBJ whole genome shotgun (WGS) entry which is preliminary data.</text>
</comment>
<feature type="compositionally biased region" description="Polar residues" evidence="5">
    <location>
        <begin position="19"/>
        <end position="36"/>
    </location>
</feature>
<keyword evidence="3 6" id="KW-1133">Transmembrane helix</keyword>
<evidence type="ECO:0000256" key="5">
    <source>
        <dbReference type="SAM" id="MobiDB-lite"/>
    </source>
</evidence>
<evidence type="ECO:0000313" key="8">
    <source>
        <dbReference type="Proteomes" id="UP000770015"/>
    </source>
</evidence>
<feature type="compositionally biased region" description="Polar residues" evidence="5">
    <location>
        <begin position="1"/>
        <end position="11"/>
    </location>
</feature>
<evidence type="ECO:0000256" key="4">
    <source>
        <dbReference type="ARBA" id="ARBA00023136"/>
    </source>
</evidence>
<evidence type="ECO:0000256" key="6">
    <source>
        <dbReference type="SAM" id="Phobius"/>
    </source>
</evidence>
<dbReference type="AlphaFoldDB" id="A0A9P8VKS1"/>
<dbReference type="OrthoDB" id="3231000at2759"/>
<dbReference type="Pfam" id="PF01544">
    <property type="entry name" value="CorA"/>
    <property type="match status" value="1"/>
</dbReference>
<comment type="subcellular location">
    <subcellularLocation>
        <location evidence="1">Membrane</location>
        <topology evidence="1">Multi-pass membrane protein</topology>
    </subcellularLocation>
</comment>
<dbReference type="InterPro" id="IPR045863">
    <property type="entry name" value="CorA_TM1_TM2"/>
</dbReference>
<dbReference type="SUPFAM" id="SSF144083">
    <property type="entry name" value="Magnesium transport protein CorA, transmembrane region"/>
    <property type="match status" value="1"/>
</dbReference>
<dbReference type="EMBL" id="JAGSXJ010000002">
    <property type="protein sequence ID" value="KAH6695454.1"/>
    <property type="molecule type" value="Genomic_DNA"/>
</dbReference>